<protein>
    <submittedName>
        <fullName evidence="2">Uncharacterized protein</fullName>
    </submittedName>
</protein>
<feature type="transmembrane region" description="Helical" evidence="1">
    <location>
        <begin position="78"/>
        <end position="105"/>
    </location>
</feature>
<reference evidence="2 3" key="1">
    <citation type="submission" date="2019-09" db="EMBL/GenBank/DDBJ databases">
        <title>Draft genome sequences of 48 bacterial type strains from the CCUG.</title>
        <authorList>
            <person name="Tunovic T."/>
            <person name="Pineiro-Iglesias B."/>
            <person name="Unosson C."/>
            <person name="Inganas E."/>
            <person name="Ohlen M."/>
            <person name="Cardew S."/>
            <person name="Jensie-Markopoulos S."/>
            <person name="Salva-Serra F."/>
            <person name="Jaen-Luchoro D."/>
            <person name="Karlsson R."/>
            <person name="Svensson-Stadler L."/>
            <person name="Chun J."/>
            <person name="Moore E."/>
        </authorList>
    </citation>
    <scope>NUCLEOTIDE SEQUENCE [LARGE SCALE GENOMIC DNA]</scope>
    <source>
        <strain evidence="2 3">CCUG 30977</strain>
    </source>
</reference>
<dbReference type="EMBL" id="VZPB01000001">
    <property type="protein sequence ID" value="KAB0585338.1"/>
    <property type="molecule type" value="Genomic_DNA"/>
</dbReference>
<dbReference type="AlphaFoldDB" id="A0A643FHG7"/>
<proteinExistence type="predicted"/>
<accession>A0A643FHG7</accession>
<evidence type="ECO:0000256" key="1">
    <source>
        <dbReference type="SAM" id="Phobius"/>
    </source>
</evidence>
<gene>
    <name evidence="2" type="ORF">F7Q92_00105</name>
</gene>
<keyword evidence="1" id="KW-1133">Transmembrane helix</keyword>
<dbReference type="Proteomes" id="UP000430120">
    <property type="component" value="Unassembled WGS sequence"/>
</dbReference>
<comment type="caution">
    <text evidence="2">The sequence shown here is derived from an EMBL/GenBank/DDBJ whole genome shotgun (WGS) entry which is preliminary data.</text>
</comment>
<keyword evidence="1" id="KW-0472">Membrane</keyword>
<evidence type="ECO:0000313" key="3">
    <source>
        <dbReference type="Proteomes" id="UP000430120"/>
    </source>
</evidence>
<name>A0A643FHG7_IDEDE</name>
<dbReference type="RefSeq" id="WP_151121913.1">
    <property type="nucleotide sequence ID" value="NZ_CP088081.1"/>
</dbReference>
<keyword evidence="1" id="KW-0812">Transmembrane</keyword>
<keyword evidence="3" id="KW-1185">Reference proteome</keyword>
<sequence length="128" mass="13665">MIALLWTVTALGLALWSGAVWALWALLSHDPNWVGGLREWLDASPAAGWLDHWLPGWDALLAAMIQVLQAVLRGVSAWIPWLLGAVWALGSLLTLTLAGLMHWAIRIGSRPPRPTVPGSAATPPPSAG</sequence>
<organism evidence="2 3">
    <name type="scientific">Ideonella dechloratans</name>
    <dbReference type="NCBI Taxonomy" id="36863"/>
    <lineage>
        <taxon>Bacteria</taxon>
        <taxon>Pseudomonadati</taxon>
        <taxon>Pseudomonadota</taxon>
        <taxon>Betaproteobacteria</taxon>
        <taxon>Burkholderiales</taxon>
        <taxon>Sphaerotilaceae</taxon>
        <taxon>Ideonella</taxon>
    </lineage>
</organism>
<evidence type="ECO:0000313" key="2">
    <source>
        <dbReference type="EMBL" id="KAB0585338.1"/>
    </source>
</evidence>
<dbReference type="OrthoDB" id="9156265at2"/>